<protein>
    <recommendedName>
        <fullName evidence="4">Sarcosine oxidase subunit gamma</fullName>
    </recommendedName>
</protein>
<evidence type="ECO:0008006" key="4">
    <source>
        <dbReference type="Google" id="ProtNLM"/>
    </source>
</evidence>
<dbReference type="AlphaFoldDB" id="A0A7X3S9S7"/>
<dbReference type="EMBL" id="WUMV01000009">
    <property type="protein sequence ID" value="MXN67154.1"/>
    <property type="molecule type" value="Genomic_DNA"/>
</dbReference>
<dbReference type="SUPFAM" id="SSF103025">
    <property type="entry name" value="Folate-binding domain"/>
    <property type="match status" value="1"/>
</dbReference>
<evidence type="ECO:0000313" key="3">
    <source>
        <dbReference type="Proteomes" id="UP000433101"/>
    </source>
</evidence>
<organism evidence="2 3">
    <name type="scientific">Stappia sediminis</name>
    <dbReference type="NCBI Taxonomy" id="2692190"/>
    <lineage>
        <taxon>Bacteria</taxon>
        <taxon>Pseudomonadati</taxon>
        <taxon>Pseudomonadota</taxon>
        <taxon>Alphaproteobacteria</taxon>
        <taxon>Hyphomicrobiales</taxon>
        <taxon>Stappiaceae</taxon>
        <taxon>Stappia</taxon>
    </lineage>
</organism>
<feature type="region of interest" description="Disordered" evidence="1">
    <location>
        <begin position="1"/>
        <end position="22"/>
    </location>
</feature>
<name>A0A7X3S9S7_9HYPH</name>
<sequence length="198" mass="21014">MSDTDMPRLLEPGKRDGRDPNALSFREARPASICEVASWPDRLEAVANELSKSCGVNLPKGPGGFTAGGGKRLCWLAFGRFLVISEDATTTAALKERISTDDGSVVDLGHARYGVRIEGEKAAAVLNKAVAIDLDIAAFPAGALAQAPIHHIPVLIMRLDDARFDVFAPSSLAQAFVDWLEDAAQEFGYHIGAPGGLS</sequence>
<gene>
    <name evidence="2" type="ORF">GR183_19775</name>
</gene>
<dbReference type="Gene3D" id="3.30.1360.120">
    <property type="entry name" value="Probable tRNA modification gtpase trme, domain 1"/>
    <property type="match status" value="1"/>
</dbReference>
<dbReference type="Gene3D" id="3.30.70.1520">
    <property type="entry name" value="Heterotetrameric sarcosine oxidase"/>
    <property type="match status" value="1"/>
</dbReference>
<dbReference type="Proteomes" id="UP000433101">
    <property type="component" value="Unassembled WGS sequence"/>
</dbReference>
<dbReference type="InterPro" id="IPR027266">
    <property type="entry name" value="TrmE/GcvT-like"/>
</dbReference>
<comment type="caution">
    <text evidence="2">The sequence shown here is derived from an EMBL/GenBank/DDBJ whole genome shotgun (WGS) entry which is preliminary data.</text>
</comment>
<keyword evidence="3" id="KW-1185">Reference proteome</keyword>
<feature type="compositionally biased region" description="Basic and acidic residues" evidence="1">
    <location>
        <begin position="1"/>
        <end position="19"/>
    </location>
</feature>
<dbReference type="RefSeq" id="WP_160777386.1">
    <property type="nucleotide sequence ID" value="NZ_WUMV01000009.1"/>
</dbReference>
<proteinExistence type="predicted"/>
<accession>A0A7X3S9S7</accession>
<evidence type="ECO:0000256" key="1">
    <source>
        <dbReference type="SAM" id="MobiDB-lite"/>
    </source>
</evidence>
<evidence type="ECO:0000313" key="2">
    <source>
        <dbReference type="EMBL" id="MXN67154.1"/>
    </source>
</evidence>
<reference evidence="2 3" key="1">
    <citation type="submission" date="2019-12" db="EMBL/GenBank/DDBJ databases">
        <authorList>
            <person name="Li M."/>
        </authorList>
    </citation>
    <scope>NUCLEOTIDE SEQUENCE [LARGE SCALE GENOMIC DNA]</scope>
    <source>
        <strain evidence="2 3">GBMRC 2046</strain>
    </source>
</reference>